<accession>A0A1H4KRC6</accession>
<dbReference type="RefSeq" id="WP_093460417.1">
    <property type="nucleotide sequence ID" value="NZ_FNST01000002.1"/>
</dbReference>
<evidence type="ECO:0000313" key="1">
    <source>
        <dbReference type="EMBL" id="SEB60442.1"/>
    </source>
</evidence>
<organism evidence="1 2">
    <name type="scientific">Streptomyces melanosporofaciens</name>
    <dbReference type="NCBI Taxonomy" id="67327"/>
    <lineage>
        <taxon>Bacteria</taxon>
        <taxon>Bacillati</taxon>
        <taxon>Actinomycetota</taxon>
        <taxon>Actinomycetes</taxon>
        <taxon>Kitasatosporales</taxon>
        <taxon>Streptomycetaceae</taxon>
        <taxon>Streptomyces</taxon>
        <taxon>Streptomyces violaceusniger group</taxon>
    </lineage>
</organism>
<dbReference type="AlphaFoldDB" id="A0A1H4KRC6"/>
<sequence length="122" mass="12913">MDTLTTPAVESLYDELFLNGGFTIMTRPDGSAYIPTDGYAVSLTSTQHTIPATAPFDAFADLVRSVTARYGAADGLGGWLSDGVIYVDPVEILPDQRDAILAGKGREQLAIFDLAAGTEISL</sequence>
<proteinExistence type="predicted"/>
<name>A0A1H4KRC6_STRMJ</name>
<dbReference type="Proteomes" id="UP000198609">
    <property type="component" value="Unassembled WGS sequence"/>
</dbReference>
<dbReference type="EMBL" id="FNST01000002">
    <property type="protein sequence ID" value="SEB60442.1"/>
    <property type="molecule type" value="Genomic_DNA"/>
</dbReference>
<keyword evidence="2" id="KW-1185">Reference proteome</keyword>
<evidence type="ECO:0000313" key="2">
    <source>
        <dbReference type="Proteomes" id="UP000198609"/>
    </source>
</evidence>
<reference evidence="2" key="1">
    <citation type="submission" date="2016-10" db="EMBL/GenBank/DDBJ databases">
        <authorList>
            <person name="Varghese N."/>
            <person name="Submissions S."/>
        </authorList>
    </citation>
    <scope>NUCLEOTIDE SEQUENCE [LARGE SCALE GENOMIC DNA]</scope>
    <source>
        <strain evidence="2">DSM 40318</strain>
    </source>
</reference>
<protein>
    <submittedName>
        <fullName evidence="1">Uncharacterized protein</fullName>
    </submittedName>
</protein>
<gene>
    <name evidence="1" type="ORF">SAMN04490356_0887</name>
</gene>